<keyword evidence="3" id="KW-1185">Reference proteome</keyword>
<sequence length="137" mass="14949">MKLWLLGSLLFMPVFASAATLHVVVSNVPDETGTIRAAVCKKDEFLTSNCAGKRVVPAKTGEVEITFEGLPPDTYAVQVFQDRNGNNLLDKNFLGVPREPLGFSRAAPMRFGPPRFSDAAFVLGEQESVVPVVLRTR</sequence>
<evidence type="ECO:0000256" key="1">
    <source>
        <dbReference type="SAM" id="SignalP"/>
    </source>
</evidence>
<protein>
    <submittedName>
        <fullName evidence="2">DUF2141 domain-containing protein</fullName>
    </submittedName>
</protein>
<accession>A0A4Y6V583</accession>
<dbReference type="AlphaFoldDB" id="A0A4Y6V583"/>
<gene>
    <name evidence="2" type="ORF">D5366_08615</name>
</gene>
<keyword evidence="1" id="KW-0732">Signal</keyword>
<dbReference type="RefSeq" id="WP_141493113.1">
    <property type="nucleotide sequence ID" value="NZ_CP032485.1"/>
</dbReference>
<evidence type="ECO:0000313" key="3">
    <source>
        <dbReference type="Proteomes" id="UP000317214"/>
    </source>
</evidence>
<name>A0A4Y6V583_9PROT</name>
<proteinExistence type="predicted"/>
<dbReference type="Proteomes" id="UP000317214">
    <property type="component" value="Chromosome"/>
</dbReference>
<dbReference type="InterPro" id="IPR018673">
    <property type="entry name" value="DUF2141"/>
</dbReference>
<dbReference type="KEGG" id="ntn:D5366_08615"/>
<dbReference type="EMBL" id="CP032485">
    <property type="protein sequence ID" value="QDH25262.1"/>
    <property type="molecule type" value="Genomic_DNA"/>
</dbReference>
<feature type="chain" id="PRO_5021403653" evidence="1">
    <location>
        <begin position="19"/>
        <end position="137"/>
    </location>
</feature>
<feature type="signal peptide" evidence="1">
    <location>
        <begin position="1"/>
        <end position="18"/>
    </location>
</feature>
<dbReference type="OrthoDB" id="7189112at2"/>
<organism evidence="2 3">
    <name type="scientific">Neokomagataea tanensis</name>
    <dbReference type="NCBI Taxonomy" id="661191"/>
    <lineage>
        <taxon>Bacteria</taxon>
        <taxon>Pseudomonadati</taxon>
        <taxon>Pseudomonadota</taxon>
        <taxon>Alphaproteobacteria</taxon>
        <taxon>Acetobacterales</taxon>
        <taxon>Acetobacteraceae</taxon>
        <taxon>Neokomagataea</taxon>
    </lineage>
</organism>
<dbReference type="Pfam" id="PF09912">
    <property type="entry name" value="DUF2141"/>
    <property type="match status" value="1"/>
</dbReference>
<evidence type="ECO:0000313" key="2">
    <source>
        <dbReference type="EMBL" id="QDH25262.1"/>
    </source>
</evidence>
<reference evidence="2 3" key="1">
    <citation type="submission" date="2018-09" db="EMBL/GenBank/DDBJ databases">
        <title>The complete genome sequence of Neokomagataea tanensis NBRC 106556(T).</title>
        <authorList>
            <person name="Chua K.-O."/>
            <person name="See-Too W.-S."/>
            <person name="Hong K.-W."/>
            <person name="Yin W.-F."/>
            <person name="Chan K.-G."/>
        </authorList>
    </citation>
    <scope>NUCLEOTIDE SEQUENCE [LARGE SCALE GENOMIC DNA]</scope>
    <source>
        <strain evidence="3">AH13 \ NBRC 106556</strain>
    </source>
</reference>